<evidence type="ECO:0000256" key="2">
    <source>
        <dbReference type="ARBA" id="ARBA00022670"/>
    </source>
</evidence>
<feature type="domain" description="NlpC/P60" evidence="7">
    <location>
        <begin position="245"/>
        <end position="359"/>
    </location>
</feature>
<sequence length="359" mass="38067">MASHKRLNSPGPAARAVRATALSAAAAAATAALSGTTAQLAAADPGPGPGRDRAVQVDRLDRLYRQAERATETYDAAQEQVQRQRQELSGLQDRVARSRQRVNELLDALGEVAAGQYRDGGIDPAVVLLMSGDPESYLDRAAALDRVSAQQTGQLRELRTAERALERQRAQAAAELAEVRRSTAVLQDRKNAVQRALAAARRLLSALPPVQRAAYSPLAGTGRASRDTRPAGIVPPVLPVLPAPSGRAALAVAAVRQALGSPYVWGASGPNAFDCSGLMQWAYAQAGVRLPRTSQEQMNAGTRVPLSEARPGDLVVYRSDASHIAMYVGGGRVVHAPYPGARVRYDPVDMMPVTAVTRP</sequence>
<name>A0ABS2TQ39_9ACTN</name>
<proteinExistence type="inferred from homology"/>
<keyword evidence="9" id="KW-1185">Reference proteome</keyword>
<dbReference type="Proteomes" id="UP000749040">
    <property type="component" value="Unassembled WGS sequence"/>
</dbReference>
<keyword evidence="5" id="KW-0175">Coiled coil</keyword>
<dbReference type="SUPFAM" id="SSF54001">
    <property type="entry name" value="Cysteine proteinases"/>
    <property type="match status" value="1"/>
</dbReference>
<dbReference type="InterPro" id="IPR051794">
    <property type="entry name" value="PG_Endopeptidase_C40"/>
</dbReference>
<accession>A0ABS2TQ39</accession>
<dbReference type="PROSITE" id="PS51935">
    <property type="entry name" value="NLPC_P60"/>
    <property type="match status" value="1"/>
</dbReference>
<dbReference type="Gene3D" id="6.10.250.3150">
    <property type="match status" value="1"/>
</dbReference>
<comment type="caution">
    <text evidence="8">The sequence shown here is derived from an EMBL/GenBank/DDBJ whole genome shotgun (WGS) entry which is preliminary data.</text>
</comment>
<dbReference type="Pfam" id="PF00877">
    <property type="entry name" value="NLPC_P60"/>
    <property type="match status" value="1"/>
</dbReference>
<evidence type="ECO:0000259" key="7">
    <source>
        <dbReference type="PROSITE" id="PS51935"/>
    </source>
</evidence>
<evidence type="ECO:0000256" key="4">
    <source>
        <dbReference type="ARBA" id="ARBA00022807"/>
    </source>
</evidence>
<evidence type="ECO:0000256" key="3">
    <source>
        <dbReference type="ARBA" id="ARBA00022801"/>
    </source>
</evidence>
<feature type="chain" id="PRO_5046308968" evidence="6">
    <location>
        <begin position="35"/>
        <end position="359"/>
    </location>
</feature>
<evidence type="ECO:0000256" key="6">
    <source>
        <dbReference type="SAM" id="SignalP"/>
    </source>
</evidence>
<keyword evidence="4" id="KW-0788">Thiol protease</keyword>
<feature type="signal peptide" evidence="6">
    <location>
        <begin position="1"/>
        <end position="34"/>
    </location>
</feature>
<comment type="similarity">
    <text evidence="1">Belongs to the peptidase C40 family.</text>
</comment>
<keyword evidence="6" id="KW-0732">Signal</keyword>
<dbReference type="InterPro" id="IPR038765">
    <property type="entry name" value="Papain-like_cys_pep_sf"/>
</dbReference>
<dbReference type="PANTHER" id="PTHR47359:SF3">
    <property type="entry name" value="NLP_P60 DOMAIN-CONTAINING PROTEIN-RELATED"/>
    <property type="match status" value="1"/>
</dbReference>
<feature type="coiled-coil region" evidence="5">
    <location>
        <begin position="60"/>
        <end position="108"/>
    </location>
</feature>
<evidence type="ECO:0000256" key="1">
    <source>
        <dbReference type="ARBA" id="ARBA00007074"/>
    </source>
</evidence>
<keyword evidence="2" id="KW-0645">Protease</keyword>
<evidence type="ECO:0000256" key="5">
    <source>
        <dbReference type="SAM" id="Coils"/>
    </source>
</evidence>
<organism evidence="8 9">
    <name type="scientific">Actinacidiphila acididurans</name>
    <dbReference type="NCBI Taxonomy" id="2784346"/>
    <lineage>
        <taxon>Bacteria</taxon>
        <taxon>Bacillati</taxon>
        <taxon>Actinomycetota</taxon>
        <taxon>Actinomycetes</taxon>
        <taxon>Kitasatosporales</taxon>
        <taxon>Streptomycetaceae</taxon>
        <taxon>Actinacidiphila</taxon>
    </lineage>
</organism>
<dbReference type="InterPro" id="IPR000064">
    <property type="entry name" value="NLP_P60_dom"/>
</dbReference>
<feature type="coiled-coil region" evidence="5">
    <location>
        <begin position="155"/>
        <end position="182"/>
    </location>
</feature>
<dbReference type="EMBL" id="JADKYB010000006">
    <property type="protein sequence ID" value="MBM9505449.1"/>
    <property type="molecule type" value="Genomic_DNA"/>
</dbReference>
<reference evidence="8 9" key="1">
    <citation type="submission" date="2021-01" db="EMBL/GenBank/DDBJ databases">
        <title>Streptomyces acididurans sp. nov., isolated from a peat swamp forest soil.</title>
        <authorList>
            <person name="Chantavorakit T."/>
            <person name="Duangmal K."/>
        </authorList>
    </citation>
    <scope>NUCLEOTIDE SEQUENCE [LARGE SCALE GENOMIC DNA]</scope>
    <source>
        <strain evidence="8 9">KK5PA1</strain>
    </source>
</reference>
<gene>
    <name evidence="8" type="ORF">ITX44_13000</name>
</gene>
<evidence type="ECO:0000313" key="9">
    <source>
        <dbReference type="Proteomes" id="UP000749040"/>
    </source>
</evidence>
<dbReference type="Gene3D" id="3.90.1720.10">
    <property type="entry name" value="endopeptidase domain like (from Nostoc punctiforme)"/>
    <property type="match status" value="1"/>
</dbReference>
<evidence type="ECO:0000313" key="8">
    <source>
        <dbReference type="EMBL" id="MBM9505449.1"/>
    </source>
</evidence>
<keyword evidence="3" id="KW-0378">Hydrolase</keyword>
<protein>
    <submittedName>
        <fullName evidence="8">C40 family peptidase</fullName>
    </submittedName>
</protein>
<dbReference type="RefSeq" id="WP_205357317.1">
    <property type="nucleotide sequence ID" value="NZ_JADKYB010000006.1"/>
</dbReference>
<dbReference type="PANTHER" id="PTHR47359">
    <property type="entry name" value="PEPTIDOGLYCAN DL-ENDOPEPTIDASE CWLO"/>
    <property type="match status" value="1"/>
</dbReference>